<protein>
    <submittedName>
        <fullName evidence="1">Uncharacterized protein</fullName>
    </submittedName>
</protein>
<dbReference type="PANTHER" id="PTHR32278:SF87">
    <property type="entry name" value="F-BOX DOMAIN-CONTAINING PROTEIN"/>
    <property type="match status" value="1"/>
</dbReference>
<dbReference type="AlphaFoldDB" id="A0A3Q7G5E2"/>
<dbReference type="EnsemblPlants" id="Solyc04g056735.1.1">
    <property type="protein sequence ID" value="Solyc04g056735.1.1"/>
    <property type="gene ID" value="Solyc04g056735.1"/>
</dbReference>
<organism evidence="1">
    <name type="scientific">Solanum lycopersicum</name>
    <name type="common">Tomato</name>
    <name type="synonym">Lycopersicon esculentum</name>
    <dbReference type="NCBI Taxonomy" id="4081"/>
    <lineage>
        <taxon>Eukaryota</taxon>
        <taxon>Viridiplantae</taxon>
        <taxon>Streptophyta</taxon>
        <taxon>Embryophyta</taxon>
        <taxon>Tracheophyta</taxon>
        <taxon>Spermatophyta</taxon>
        <taxon>Magnoliopsida</taxon>
        <taxon>eudicotyledons</taxon>
        <taxon>Gunneridae</taxon>
        <taxon>Pentapetalae</taxon>
        <taxon>asterids</taxon>
        <taxon>lamiids</taxon>
        <taxon>Solanales</taxon>
        <taxon>Solanaceae</taxon>
        <taxon>Solanoideae</taxon>
        <taxon>Solaneae</taxon>
        <taxon>Solanum</taxon>
        <taxon>Solanum subgen. Lycopersicon</taxon>
    </lineage>
</organism>
<evidence type="ECO:0000313" key="1">
    <source>
        <dbReference type="EnsemblPlants" id="Solyc04g056735.1.1"/>
    </source>
</evidence>
<reference evidence="1" key="2">
    <citation type="submission" date="2019-01" db="UniProtKB">
        <authorList>
            <consortium name="EnsemblPlants"/>
        </authorList>
    </citation>
    <scope>IDENTIFICATION</scope>
    <source>
        <strain evidence="1">cv. Heinz 1706</strain>
    </source>
</reference>
<dbReference type="InParanoid" id="A0A3Q7G5E2"/>
<sequence>MFYSRSTRICIIWGGKPEYWEWLSHLSSRFYIFALPLILKEINLSNIIKEEKWLNLIESVGLISEEKIRTRMLSKRTSLYFAYLVFKWEDSYRVKAVPFSRLGPRARLPLKRGSEGNVEERLIEFRNFSWKHAFIVQGIEFRP</sequence>
<dbReference type="Proteomes" id="UP000004994">
    <property type="component" value="Chromosome 4"/>
</dbReference>
<accession>A0A3Q7G5E2</accession>
<evidence type="ECO:0000313" key="2">
    <source>
        <dbReference type="Proteomes" id="UP000004994"/>
    </source>
</evidence>
<keyword evidence="2" id="KW-1185">Reference proteome</keyword>
<name>A0A3Q7G5E2_SOLLC</name>
<reference evidence="1" key="1">
    <citation type="journal article" date="2012" name="Nature">
        <title>The tomato genome sequence provides insights into fleshy fruit evolution.</title>
        <authorList>
            <consortium name="Tomato Genome Consortium"/>
        </authorList>
    </citation>
    <scope>NUCLEOTIDE SEQUENCE [LARGE SCALE GENOMIC DNA]</scope>
    <source>
        <strain evidence="1">cv. Heinz 1706</strain>
    </source>
</reference>
<proteinExistence type="predicted"/>
<dbReference type="Gramene" id="Solyc04g056735.1.1">
    <property type="protein sequence ID" value="Solyc04g056735.1.1"/>
    <property type="gene ID" value="Solyc04g056735.1"/>
</dbReference>
<dbReference type="PANTHER" id="PTHR32278">
    <property type="entry name" value="F-BOX DOMAIN-CONTAINING PROTEIN"/>
    <property type="match status" value="1"/>
</dbReference>